<dbReference type="Proteomes" id="UP000077412">
    <property type="component" value="Chromosome"/>
</dbReference>
<dbReference type="InterPro" id="IPR005225">
    <property type="entry name" value="Small_GTP-bd"/>
</dbReference>
<dbReference type="PRINTS" id="PR00315">
    <property type="entry name" value="ELONGATNFCT"/>
</dbReference>
<dbReference type="PROSITE" id="PS51722">
    <property type="entry name" value="G_TR_2"/>
    <property type="match status" value="1"/>
</dbReference>
<accession>A0A1B1Z4R2</accession>
<dbReference type="CDD" id="cd15491">
    <property type="entry name" value="selB_III"/>
    <property type="match status" value="1"/>
</dbReference>
<dbReference type="NCBIfam" id="TIGR00231">
    <property type="entry name" value="small_GTP"/>
    <property type="match status" value="1"/>
</dbReference>
<name>A0A1B1Z4R2_9BACL</name>
<dbReference type="SUPFAM" id="SSF46785">
    <property type="entry name" value="Winged helix' DNA-binding domain"/>
    <property type="match status" value="2"/>
</dbReference>
<evidence type="ECO:0000256" key="7">
    <source>
        <dbReference type="ARBA" id="ARBA00025526"/>
    </source>
</evidence>
<comment type="function">
    <text evidence="7">Translation factor necessary for the incorporation of selenocysteine into proteins. It probably replaces EF-Tu for the insertion of selenocysteine directed by the UGA codon. SelB binds GTP and GDP.</text>
</comment>
<evidence type="ECO:0000256" key="1">
    <source>
        <dbReference type="ARBA" id="ARBA00004496"/>
    </source>
</evidence>
<keyword evidence="10" id="KW-0251">Elongation factor</keyword>
<evidence type="ECO:0000256" key="5">
    <source>
        <dbReference type="ARBA" id="ARBA00022917"/>
    </source>
</evidence>
<dbReference type="InterPro" id="IPR004535">
    <property type="entry name" value="Transl_elong_SelB"/>
</dbReference>
<evidence type="ECO:0000256" key="2">
    <source>
        <dbReference type="ARBA" id="ARBA00015953"/>
    </source>
</evidence>
<dbReference type="InterPro" id="IPR004161">
    <property type="entry name" value="EFTu-like_2"/>
</dbReference>
<keyword evidence="3" id="KW-0963">Cytoplasm</keyword>
<protein>
    <recommendedName>
        <fullName evidence="2">Selenocysteine-specific elongation factor</fullName>
    </recommendedName>
    <alternativeName>
        <fullName evidence="8">SelB translation factor</fullName>
    </alternativeName>
</protein>
<dbReference type="GO" id="GO:0003723">
    <property type="term" value="F:RNA binding"/>
    <property type="evidence" value="ECO:0007669"/>
    <property type="project" value="InterPro"/>
</dbReference>
<dbReference type="GO" id="GO:0005829">
    <property type="term" value="C:cytosol"/>
    <property type="evidence" value="ECO:0007669"/>
    <property type="project" value="TreeGrafter"/>
</dbReference>
<dbReference type="CDD" id="cd04171">
    <property type="entry name" value="SelB"/>
    <property type="match status" value="1"/>
</dbReference>
<dbReference type="InterPro" id="IPR009000">
    <property type="entry name" value="Transl_B-barrel_sf"/>
</dbReference>
<keyword evidence="5" id="KW-0648">Protein biosynthesis</keyword>
<organism evidence="10 11">
    <name type="scientific">Fictibacillus arsenicus</name>
    <dbReference type="NCBI Taxonomy" id="255247"/>
    <lineage>
        <taxon>Bacteria</taxon>
        <taxon>Bacillati</taxon>
        <taxon>Bacillota</taxon>
        <taxon>Bacilli</taxon>
        <taxon>Bacillales</taxon>
        <taxon>Fictibacillaceae</taxon>
        <taxon>Fictibacillus</taxon>
    </lineage>
</organism>
<dbReference type="OrthoDB" id="9804504at2"/>
<keyword evidence="4" id="KW-0547">Nucleotide-binding</keyword>
<dbReference type="Pfam" id="PF03144">
    <property type="entry name" value="GTP_EFTU_D2"/>
    <property type="match status" value="1"/>
</dbReference>
<dbReference type="SUPFAM" id="SSF52540">
    <property type="entry name" value="P-loop containing nucleoside triphosphate hydrolases"/>
    <property type="match status" value="1"/>
</dbReference>
<dbReference type="InterPro" id="IPR015191">
    <property type="entry name" value="SelB_WHD4"/>
</dbReference>
<dbReference type="GO" id="GO:0001514">
    <property type="term" value="P:selenocysteine incorporation"/>
    <property type="evidence" value="ECO:0007669"/>
    <property type="project" value="InterPro"/>
</dbReference>
<dbReference type="NCBIfam" id="TIGR00475">
    <property type="entry name" value="selB"/>
    <property type="match status" value="1"/>
</dbReference>
<dbReference type="PANTHER" id="PTHR43721">
    <property type="entry name" value="ELONGATION FACTOR TU-RELATED"/>
    <property type="match status" value="1"/>
</dbReference>
<evidence type="ECO:0000256" key="8">
    <source>
        <dbReference type="ARBA" id="ARBA00031615"/>
    </source>
</evidence>
<dbReference type="STRING" id="255247.ABE41_010490"/>
<evidence type="ECO:0000313" key="10">
    <source>
        <dbReference type="EMBL" id="ANX12438.1"/>
    </source>
</evidence>
<dbReference type="SUPFAM" id="SSF50465">
    <property type="entry name" value="EF-Tu/eEF-1alpha/eIF2-gamma C-terminal domain"/>
    <property type="match status" value="1"/>
</dbReference>
<dbReference type="AlphaFoldDB" id="A0A1B1Z4R2"/>
<proteinExistence type="predicted"/>
<dbReference type="InterPro" id="IPR015190">
    <property type="entry name" value="Elong_fac_SelB-wing-hlx_typ-2"/>
</dbReference>
<dbReference type="EMBL" id="CP016761">
    <property type="protein sequence ID" value="ANX12438.1"/>
    <property type="molecule type" value="Genomic_DNA"/>
</dbReference>
<dbReference type="Gene3D" id="3.40.50.300">
    <property type="entry name" value="P-loop containing nucleotide triphosphate hydrolases"/>
    <property type="match status" value="1"/>
</dbReference>
<evidence type="ECO:0000313" key="11">
    <source>
        <dbReference type="Proteomes" id="UP000077412"/>
    </source>
</evidence>
<dbReference type="InterPro" id="IPR057335">
    <property type="entry name" value="Beta-barrel_SelB"/>
</dbReference>
<dbReference type="RefSeq" id="WP_066289797.1">
    <property type="nucleotide sequence ID" value="NZ_CP016761.1"/>
</dbReference>
<feature type="domain" description="Tr-type G" evidence="9">
    <location>
        <begin position="3"/>
        <end position="175"/>
    </location>
</feature>
<evidence type="ECO:0000256" key="3">
    <source>
        <dbReference type="ARBA" id="ARBA00022490"/>
    </source>
</evidence>
<dbReference type="Pfam" id="PF09107">
    <property type="entry name" value="WHD_3rd_SelB"/>
    <property type="match status" value="1"/>
</dbReference>
<dbReference type="InterPro" id="IPR036390">
    <property type="entry name" value="WH_DNA-bd_sf"/>
</dbReference>
<dbReference type="GO" id="GO:0005525">
    <property type="term" value="F:GTP binding"/>
    <property type="evidence" value="ECO:0007669"/>
    <property type="project" value="UniProtKB-KW"/>
</dbReference>
<dbReference type="Pfam" id="PF00009">
    <property type="entry name" value="GTP_EFTU"/>
    <property type="match status" value="1"/>
</dbReference>
<dbReference type="Gene3D" id="1.10.10.10">
    <property type="entry name" value="Winged helix-like DNA-binding domain superfamily/Winged helix DNA-binding domain"/>
    <property type="match status" value="1"/>
</dbReference>
<dbReference type="Pfam" id="PF09106">
    <property type="entry name" value="WHD_2nd_SelB"/>
    <property type="match status" value="1"/>
</dbReference>
<dbReference type="InterPro" id="IPR036388">
    <property type="entry name" value="WH-like_DNA-bd_sf"/>
</dbReference>
<evidence type="ECO:0000256" key="4">
    <source>
        <dbReference type="ARBA" id="ARBA00022741"/>
    </source>
</evidence>
<gene>
    <name evidence="10" type="ORF">ABE41_010490</name>
</gene>
<evidence type="ECO:0000259" key="9">
    <source>
        <dbReference type="PROSITE" id="PS51722"/>
    </source>
</evidence>
<dbReference type="Gene3D" id="1.10.10.2770">
    <property type="match status" value="1"/>
</dbReference>
<dbReference type="GO" id="GO:0003746">
    <property type="term" value="F:translation elongation factor activity"/>
    <property type="evidence" value="ECO:0007669"/>
    <property type="project" value="UniProtKB-KW"/>
</dbReference>
<keyword evidence="11" id="KW-1185">Reference proteome</keyword>
<dbReference type="CDD" id="cd03696">
    <property type="entry name" value="SelB_II"/>
    <property type="match status" value="1"/>
</dbReference>
<dbReference type="SUPFAM" id="SSF50447">
    <property type="entry name" value="Translation proteins"/>
    <property type="match status" value="1"/>
</dbReference>
<evidence type="ECO:0000256" key="6">
    <source>
        <dbReference type="ARBA" id="ARBA00023134"/>
    </source>
</evidence>
<dbReference type="InterPro" id="IPR027417">
    <property type="entry name" value="P-loop_NTPase"/>
</dbReference>
<dbReference type="Gene3D" id="2.40.30.10">
    <property type="entry name" value="Translation factors"/>
    <property type="match status" value="2"/>
</dbReference>
<dbReference type="GO" id="GO:0003924">
    <property type="term" value="F:GTPase activity"/>
    <property type="evidence" value="ECO:0007669"/>
    <property type="project" value="InterPro"/>
</dbReference>
<comment type="subcellular location">
    <subcellularLocation>
        <location evidence="1">Cytoplasm</location>
    </subcellularLocation>
</comment>
<reference evidence="10 11" key="1">
    <citation type="submission" date="2016-08" db="EMBL/GenBank/DDBJ databases">
        <title>Complete genome sequence of Fictibacillus arsenicus G25-54, a strain with toxicity to nematodes and a potential arsenic-resistance activity.</title>
        <authorList>
            <person name="Zheng Z."/>
        </authorList>
    </citation>
    <scope>NUCLEOTIDE SEQUENCE [LARGE SCALE GENOMIC DNA]</scope>
    <source>
        <strain evidence="10 11">G25-54</strain>
    </source>
</reference>
<keyword evidence="6" id="KW-0342">GTP-binding</keyword>
<dbReference type="InterPro" id="IPR009001">
    <property type="entry name" value="Transl_elong_EF1A/Init_IF2_C"/>
</dbReference>
<dbReference type="InterPro" id="IPR050055">
    <property type="entry name" value="EF-Tu_GTPase"/>
</dbReference>
<dbReference type="PANTHER" id="PTHR43721:SF22">
    <property type="entry name" value="ELONGATION FACTOR TU, MITOCHONDRIAL"/>
    <property type="match status" value="1"/>
</dbReference>
<dbReference type="Pfam" id="PF25461">
    <property type="entry name" value="Beta-barrel_SelB"/>
    <property type="match status" value="1"/>
</dbReference>
<dbReference type="InterPro" id="IPR000795">
    <property type="entry name" value="T_Tr_GTP-bd_dom"/>
</dbReference>
<sequence>MTINYYTIGMAGHIDHGKTTLTKALSGVDTDTLKEEKARKITIEPGFAPFPLTDSIHTSIVDVPGHEKLIRQMIAGVAGIDLVLLVIAADEGVMPQTREHFEILSFLDIQKGMIVVTKSDLIDDEMKLLIEDEISELTNDSVFQSFPVHFVDSLSMNGIDDLKKSIASYLEDTETRSASGPFRLPIDHIFTVKGQGTVVRGTVYEGEVHEGDELEIQPGDEKVKVRKLQVHKENVQNARAGQRAAINLSGGSKLDWKRGHVLLTPGVFSVTDTVDLVLTTGKEWAGKLKQRTQIKFYTGTAEVMGKLIFFDRKELENSADYVFCQVRLDEPIVTKRGDRFIIRRPSPEETIGGGEVIDSNGAAYKFGIGTIRMLQDKFEGTPSERVIQTLQKKGSLTTGELVKLTGIEEPVLDKVLQELIELKAVFYMSGYYNDEATMKLAETDLIQKLTVFHEEYPLRQGIPKAEVVQSLKGKLHQKVSSGYIEKLIQLSTIRITDQFVHLPAFKPHFPNKWEKRMSQVANILEEKQFEPDDLLSIYQAHQLPENLYSDFKYFLINHGKALVLFDDVLIGKDTFDSAVDLLKSQTEQSFTVQEAKNVLNTSRKFLIPILECMDSKGYTVRDANLRKWV</sequence>
<dbReference type="KEGG" id="far:ABE41_010490"/>